<organism evidence="5 6">
    <name type="scientific">Apophysomyces ossiformis</name>
    <dbReference type="NCBI Taxonomy" id="679940"/>
    <lineage>
        <taxon>Eukaryota</taxon>
        <taxon>Fungi</taxon>
        <taxon>Fungi incertae sedis</taxon>
        <taxon>Mucoromycota</taxon>
        <taxon>Mucoromycotina</taxon>
        <taxon>Mucoromycetes</taxon>
        <taxon>Mucorales</taxon>
        <taxon>Mucorineae</taxon>
        <taxon>Mucoraceae</taxon>
        <taxon>Apophysomyces</taxon>
    </lineage>
</organism>
<dbReference type="AlphaFoldDB" id="A0A8H7ET21"/>
<dbReference type="GO" id="GO:0005634">
    <property type="term" value="C:nucleus"/>
    <property type="evidence" value="ECO:0007669"/>
    <property type="project" value="UniProtKB-SubCell"/>
</dbReference>
<feature type="compositionally biased region" description="Basic and acidic residues" evidence="3">
    <location>
        <begin position="88"/>
        <end position="108"/>
    </location>
</feature>
<evidence type="ECO:0000313" key="5">
    <source>
        <dbReference type="EMBL" id="KAF7732045.1"/>
    </source>
</evidence>
<sequence>MSFNIGKSFVSRAVIEENKEQEIGSSVQASSTIQADYDPRTLYERLQEQRNIKEELFQEQTRLSNLIKRIDDDEAEYFQTLSDVQEKLEEEKRRKEDEELEEYRKAVEQARTLPPSSSSTSDTKPSTSSQSATSKRKPSKNALEGLVVLKKKRDATDKEETKQTVAKKAKVSDSVKEEKPVNKSQSSGTLASLMVYADESSSDEEE</sequence>
<dbReference type="PANTHER" id="PTHR13495">
    <property type="entry name" value="NEFA-INTERACTING NUCLEAR PROTEIN NIP30"/>
    <property type="match status" value="1"/>
</dbReference>
<accession>A0A8H7ET21</accession>
<evidence type="ECO:0000256" key="3">
    <source>
        <dbReference type="SAM" id="MobiDB-lite"/>
    </source>
</evidence>
<dbReference type="Proteomes" id="UP000605846">
    <property type="component" value="Unassembled WGS sequence"/>
</dbReference>
<reference evidence="5" key="1">
    <citation type="submission" date="2020-01" db="EMBL/GenBank/DDBJ databases">
        <title>Genome Sequencing of Three Apophysomyces-Like Fungal Strains Confirms a Novel Fungal Genus in the Mucoromycota with divergent Burkholderia-like Endosymbiotic Bacteria.</title>
        <authorList>
            <person name="Stajich J.E."/>
            <person name="Macias A.M."/>
            <person name="Carter-House D."/>
            <person name="Lovett B."/>
            <person name="Kasson L.R."/>
            <person name="Berry K."/>
            <person name="Grigoriev I."/>
            <person name="Chang Y."/>
            <person name="Spatafora J."/>
            <person name="Kasson M.T."/>
        </authorList>
    </citation>
    <scope>NUCLEOTIDE SEQUENCE</scope>
    <source>
        <strain evidence="5">NRRL A-21654</strain>
    </source>
</reference>
<keyword evidence="2" id="KW-0539">Nucleus</keyword>
<evidence type="ECO:0000256" key="1">
    <source>
        <dbReference type="ARBA" id="ARBA00004123"/>
    </source>
</evidence>
<gene>
    <name evidence="5" type="ORF">EC973_007150</name>
</gene>
<feature type="compositionally biased region" description="Low complexity" evidence="3">
    <location>
        <begin position="114"/>
        <end position="131"/>
    </location>
</feature>
<evidence type="ECO:0000313" key="6">
    <source>
        <dbReference type="Proteomes" id="UP000605846"/>
    </source>
</evidence>
<comment type="caution">
    <text evidence="5">The sequence shown here is derived from an EMBL/GenBank/DDBJ whole genome shotgun (WGS) entry which is preliminary data.</text>
</comment>
<comment type="subcellular location">
    <subcellularLocation>
        <location evidence="1">Nucleus</location>
    </subcellularLocation>
</comment>
<evidence type="ECO:0000259" key="4">
    <source>
        <dbReference type="Pfam" id="PF10187"/>
    </source>
</evidence>
<evidence type="ECO:0000256" key="2">
    <source>
        <dbReference type="ARBA" id="ARBA00023242"/>
    </source>
</evidence>
<dbReference type="EMBL" id="JABAYA010000005">
    <property type="protein sequence ID" value="KAF7732045.1"/>
    <property type="molecule type" value="Genomic_DNA"/>
</dbReference>
<dbReference type="Pfam" id="PF10187">
    <property type="entry name" value="FAM192A_Fyv6_N"/>
    <property type="match status" value="1"/>
</dbReference>
<feature type="compositionally biased region" description="Basic and acidic residues" evidence="3">
    <location>
        <begin position="170"/>
        <end position="181"/>
    </location>
</feature>
<proteinExistence type="predicted"/>
<dbReference type="PANTHER" id="PTHR13495:SF0">
    <property type="entry name" value="PSME3-INTERACTING PROTEIN"/>
    <property type="match status" value="1"/>
</dbReference>
<feature type="domain" description="FAM192A/Fyv6 N-terminal" evidence="4">
    <location>
        <begin position="10"/>
        <end position="104"/>
    </location>
</feature>
<dbReference type="OrthoDB" id="75720at2759"/>
<protein>
    <recommendedName>
        <fullName evidence="4">FAM192A/Fyv6 N-terminal domain-containing protein</fullName>
    </recommendedName>
</protein>
<feature type="region of interest" description="Disordered" evidence="3">
    <location>
        <begin position="88"/>
        <end position="206"/>
    </location>
</feature>
<dbReference type="InterPro" id="IPR019331">
    <property type="entry name" value="FAM192A/Fyv6_N"/>
</dbReference>
<keyword evidence="6" id="KW-1185">Reference proteome</keyword>
<dbReference type="InterPro" id="IPR039845">
    <property type="entry name" value="FAM192A"/>
</dbReference>
<name>A0A8H7ET21_9FUNG</name>